<dbReference type="InterPro" id="IPR001138">
    <property type="entry name" value="Zn2Cys6_DnaBD"/>
</dbReference>
<dbReference type="GeneID" id="54453725"/>
<evidence type="ECO:0000313" key="6">
    <source>
        <dbReference type="Proteomes" id="UP000504636"/>
    </source>
</evidence>
<dbReference type="InterPro" id="IPR053181">
    <property type="entry name" value="EcdB-like_regulator"/>
</dbReference>
<evidence type="ECO:0000259" key="4">
    <source>
        <dbReference type="PROSITE" id="PS50048"/>
    </source>
</evidence>
<dbReference type="GO" id="GO:0008270">
    <property type="term" value="F:zinc ion binding"/>
    <property type="evidence" value="ECO:0007669"/>
    <property type="project" value="InterPro"/>
</dbReference>
<feature type="region of interest" description="Disordered" evidence="3">
    <location>
        <begin position="1"/>
        <end position="35"/>
    </location>
</feature>
<gene>
    <name evidence="5 7" type="ORF">BDZ99DRAFT_155344</name>
</gene>
<feature type="region of interest" description="Disordered" evidence="3">
    <location>
        <begin position="148"/>
        <end position="183"/>
    </location>
</feature>
<dbReference type="GO" id="GO:0006351">
    <property type="term" value="P:DNA-templated transcription"/>
    <property type="evidence" value="ECO:0007669"/>
    <property type="project" value="InterPro"/>
</dbReference>
<dbReference type="RefSeq" id="XP_033571303.1">
    <property type="nucleotide sequence ID" value="XM_033712832.1"/>
</dbReference>
<dbReference type="GO" id="GO:0000981">
    <property type="term" value="F:DNA-binding transcription factor activity, RNA polymerase II-specific"/>
    <property type="evidence" value="ECO:0007669"/>
    <property type="project" value="InterPro"/>
</dbReference>
<dbReference type="Gene3D" id="4.10.240.10">
    <property type="entry name" value="Zn(2)-C6 fungal-type DNA-binding domain"/>
    <property type="match status" value="1"/>
</dbReference>
<name>A0A6A6Y6W1_9PEZI</name>
<keyword evidence="2" id="KW-0539">Nucleus</keyword>
<dbReference type="CDD" id="cd00067">
    <property type="entry name" value="GAL4"/>
    <property type="match status" value="1"/>
</dbReference>
<dbReference type="InterPro" id="IPR007219">
    <property type="entry name" value="XnlR_reg_dom"/>
</dbReference>
<sequence>MAERRSFDDMNNASAENRHNNTASPPAEQRSKGVDYPRKRVSIACEVCRSRRTRCDAKKPTCSYCINNGITCNYRKPNLWDREPLSATKDVLTRLEGRLESVEGSLQTLLANFGRLLSKAEEQDHAAAFSPPETIASSHTAASIARISQPSETGNRHAGSQSNVKPTLPPLSQMTHPRRSNPYGQQLDHRMPTLLTFNGPTSLGSFTYNDTAKFFESQLSLENGTRDHGSPTFARLDSLHISARRQRTLQYIFASDYLSWMPLLDTETYSSYARYAEAHIFQNTDSMTCITLFSYAIASVLEKKDILYDGESDEKEEEQWFNHATFILEQPQWSLDDSGIERIICRILQAGYMLSSMRPLRAWSCISTASRDCMLLLKTAWRSRDETFQNQVARVYWACYVLENELEICLELQPTGLRAFQAEVPLPSGASCVTDLGQGSGLYYFLAIATLRRLLTDAVETVGFESGSAIYAPLVALELRSQLQSWYNHLPPSLKFPIDTSRVFDPHKAHLRTQYFGLIATISWPFLLRMLETSHHSATSPGFSRGHAVDPEVEAQAKECLMICILHLRTVEGTLLHKTIVSHTTLRSTCAVAMVLLLVYPSSICGTLLDEIPAAISMVYEALTAWADIPFMVTPLERFKNLAKAKGIELLEAH</sequence>
<feature type="compositionally biased region" description="Polar residues" evidence="3">
    <location>
        <begin position="149"/>
        <end position="175"/>
    </location>
</feature>
<keyword evidence="1" id="KW-0479">Metal-binding</keyword>
<feature type="compositionally biased region" description="Polar residues" evidence="3">
    <location>
        <begin position="9"/>
        <end position="24"/>
    </location>
</feature>
<keyword evidence="6" id="KW-1185">Reference proteome</keyword>
<reference evidence="7" key="3">
    <citation type="submission" date="2025-04" db="UniProtKB">
        <authorList>
            <consortium name="RefSeq"/>
        </authorList>
    </citation>
    <scope>IDENTIFICATION</scope>
    <source>
        <strain evidence="7">CBS 304.34</strain>
    </source>
</reference>
<evidence type="ECO:0000256" key="1">
    <source>
        <dbReference type="ARBA" id="ARBA00022723"/>
    </source>
</evidence>
<accession>A0A6A6Y6W1</accession>
<feature type="domain" description="Zn(2)-C6 fungal-type" evidence="4">
    <location>
        <begin position="44"/>
        <end position="74"/>
    </location>
</feature>
<dbReference type="AlphaFoldDB" id="A0A6A6Y6W1"/>
<dbReference type="InterPro" id="IPR036864">
    <property type="entry name" value="Zn2-C6_fun-type_DNA-bd_sf"/>
</dbReference>
<dbReference type="SUPFAM" id="SSF57701">
    <property type="entry name" value="Zn2/Cys6 DNA-binding domain"/>
    <property type="match status" value="1"/>
</dbReference>
<dbReference type="Pfam" id="PF04082">
    <property type="entry name" value="Fungal_trans"/>
    <property type="match status" value="1"/>
</dbReference>
<protein>
    <recommendedName>
        <fullName evidence="4">Zn(2)-C6 fungal-type domain-containing protein</fullName>
    </recommendedName>
</protein>
<dbReference type="PROSITE" id="PS00463">
    <property type="entry name" value="ZN2_CY6_FUNGAL_1"/>
    <property type="match status" value="1"/>
</dbReference>
<evidence type="ECO:0000313" key="5">
    <source>
        <dbReference type="EMBL" id="KAF2804339.1"/>
    </source>
</evidence>
<dbReference type="Proteomes" id="UP000504636">
    <property type="component" value="Unplaced"/>
</dbReference>
<organism evidence="5">
    <name type="scientific">Mytilinidion resinicola</name>
    <dbReference type="NCBI Taxonomy" id="574789"/>
    <lineage>
        <taxon>Eukaryota</taxon>
        <taxon>Fungi</taxon>
        <taxon>Dikarya</taxon>
        <taxon>Ascomycota</taxon>
        <taxon>Pezizomycotina</taxon>
        <taxon>Dothideomycetes</taxon>
        <taxon>Pleosporomycetidae</taxon>
        <taxon>Mytilinidiales</taxon>
        <taxon>Mytilinidiaceae</taxon>
        <taxon>Mytilinidion</taxon>
    </lineage>
</organism>
<evidence type="ECO:0000313" key="7">
    <source>
        <dbReference type="RefSeq" id="XP_033571303.1"/>
    </source>
</evidence>
<dbReference type="PANTHER" id="PTHR47785">
    <property type="entry name" value="ZN(II)2CYS6 TRANSCRIPTION FACTOR (EUROFUNG)-RELATED-RELATED"/>
    <property type="match status" value="1"/>
</dbReference>
<evidence type="ECO:0000256" key="2">
    <source>
        <dbReference type="ARBA" id="ARBA00023242"/>
    </source>
</evidence>
<evidence type="ECO:0000256" key="3">
    <source>
        <dbReference type="SAM" id="MobiDB-lite"/>
    </source>
</evidence>
<reference evidence="7" key="2">
    <citation type="submission" date="2020-04" db="EMBL/GenBank/DDBJ databases">
        <authorList>
            <consortium name="NCBI Genome Project"/>
        </authorList>
    </citation>
    <scope>NUCLEOTIDE SEQUENCE</scope>
    <source>
        <strain evidence="7">CBS 304.34</strain>
    </source>
</reference>
<proteinExistence type="predicted"/>
<dbReference type="PROSITE" id="PS50048">
    <property type="entry name" value="ZN2_CY6_FUNGAL_2"/>
    <property type="match status" value="1"/>
</dbReference>
<reference evidence="5 7" key="1">
    <citation type="journal article" date="2020" name="Stud. Mycol.">
        <title>101 Dothideomycetes genomes: a test case for predicting lifestyles and emergence of pathogens.</title>
        <authorList>
            <person name="Haridas S."/>
            <person name="Albert R."/>
            <person name="Binder M."/>
            <person name="Bloem J."/>
            <person name="Labutti K."/>
            <person name="Salamov A."/>
            <person name="Andreopoulos B."/>
            <person name="Baker S."/>
            <person name="Barry K."/>
            <person name="Bills G."/>
            <person name="Bluhm B."/>
            <person name="Cannon C."/>
            <person name="Castanera R."/>
            <person name="Culley D."/>
            <person name="Daum C."/>
            <person name="Ezra D."/>
            <person name="Gonzalez J."/>
            <person name="Henrissat B."/>
            <person name="Kuo A."/>
            <person name="Liang C."/>
            <person name="Lipzen A."/>
            <person name="Lutzoni F."/>
            <person name="Magnuson J."/>
            <person name="Mondo S."/>
            <person name="Nolan M."/>
            <person name="Ohm R."/>
            <person name="Pangilinan J."/>
            <person name="Park H.-J."/>
            <person name="Ramirez L."/>
            <person name="Alfaro M."/>
            <person name="Sun H."/>
            <person name="Tritt A."/>
            <person name="Yoshinaga Y."/>
            <person name="Zwiers L.-H."/>
            <person name="Turgeon B."/>
            <person name="Goodwin S."/>
            <person name="Spatafora J."/>
            <person name="Crous P."/>
            <person name="Grigoriev I."/>
        </authorList>
    </citation>
    <scope>NUCLEOTIDE SEQUENCE</scope>
    <source>
        <strain evidence="5 7">CBS 304.34</strain>
    </source>
</reference>
<dbReference type="SMART" id="SM00066">
    <property type="entry name" value="GAL4"/>
    <property type="match status" value="1"/>
</dbReference>
<dbReference type="CDD" id="cd12148">
    <property type="entry name" value="fungal_TF_MHR"/>
    <property type="match status" value="1"/>
</dbReference>
<dbReference type="GO" id="GO:0003677">
    <property type="term" value="F:DNA binding"/>
    <property type="evidence" value="ECO:0007669"/>
    <property type="project" value="InterPro"/>
</dbReference>
<dbReference type="OrthoDB" id="4685598at2759"/>
<dbReference type="Pfam" id="PF00172">
    <property type="entry name" value="Zn_clus"/>
    <property type="match status" value="1"/>
</dbReference>
<dbReference type="EMBL" id="MU003714">
    <property type="protein sequence ID" value="KAF2804339.1"/>
    <property type="molecule type" value="Genomic_DNA"/>
</dbReference>